<evidence type="ECO:0000256" key="3">
    <source>
        <dbReference type="ARBA" id="ARBA00048267"/>
    </source>
</evidence>
<dbReference type="Proteomes" id="UP000823790">
    <property type="component" value="Unassembled WGS sequence"/>
</dbReference>
<accession>A0ABS4DR17</accession>
<dbReference type="SUPFAM" id="SSF52738">
    <property type="entry name" value="Methylesterase CheB, C-terminal domain"/>
    <property type="match status" value="1"/>
</dbReference>
<protein>
    <recommendedName>
        <fullName evidence="2">protein-glutamate methylesterase</fullName>
        <ecNumber evidence="2">3.1.1.61</ecNumber>
    </recommendedName>
</protein>
<feature type="domain" description="CheB-type methylesterase" evidence="5">
    <location>
        <begin position="1"/>
        <end position="180"/>
    </location>
</feature>
<comment type="catalytic activity">
    <reaction evidence="3">
        <text>[protein]-L-glutamate 5-O-methyl ester + H2O = L-glutamyl-[protein] + methanol + H(+)</text>
        <dbReference type="Rhea" id="RHEA:23236"/>
        <dbReference type="Rhea" id="RHEA-COMP:10208"/>
        <dbReference type="Rhea" id="RHEA-COMP:10311"/>
        <dbReference type="ChEBI" id="CHEBI:15377"/>
        <dbReference type="ChEBI" id="CHEBI:15378"/>
        <dbReference type="ChEBI" id="CHEBI:17790"/>
        <dbReference type="ChEBI" id="CHEBI:29973"/>
        <dbReference type="ChEBI" id="CHEBI:82795"/>
        <dbReference type="EC" id="3.1.1.61"/>
    </reaction>
</comment>
<sequence length="190" mass="19770">MARLEAVVIGCSAGGLGALKPLLRALTPPLPLPVIVCSHSAEPGTGLLVPLLARHARLPVREARERWPVEAGIIHLAPPGYHLLIERDRCFAYSVDEPVHYSRPSIDVLFESAADAYGAGLAGVMLTGASPDGAQGLARIRQAGGLAIVQDPADALAPTMPQAALDQAGADHCLPLARIAPLLNELAHCA</sequence>
<dbReference type="RefSeq" id="WP_209622336.1">
    <property type="nucleotide sequence ID" value="NZ_JAGJRS010000031.1"/>
</dbReference>
<evidence type="ECO:0000256" key="1">
    <source>
        <dbReference type="ARBA" id="ARBA00022801"/>
    </source>
</evidence>
<evidence type="ECO:0000256" key="2">
    <source>
        <dbReference type="ARBA" id="ARBA00039140"/>
    </source>
</evidence>
<evidence type="ECO:0000256" key="4">
    <source>
        <dbReference type="PROSITE-ProRule" id="PRU00050"/>
    </source>
</evidence>
<dbReference type="CDD" id="cd16433">
    <property type="entry name" value="CheB"/>
    <property type="match status" value="1"/>
</dbReference>
<evidence type="ECO:0000259" key="5">
    <source>
        <dbReference type="PROSITE" id="PS50122"/>
    </source>
</evidence>
<reference evidence="6 7" key="1">
    <citation type="submission" date="2021-04" db="EMBL/GenBank/DDBJ databases">
        <authorList>
            <person name="Huq M.A."/>
        </authorList>
    </citation>
    <scope>NUCLEOTIDE SEQUENCE [LARGE SCALE GENOMIC DNA]</scope>
    <source>
        <strain evidence="6 7">MAH-13</strain>
    </source>
</reference>
<comment type="caution">
    <text evidence="6">The sequence shown here is derived from an EMBL/GenBank/DDBJ whole genome shotgun (WGS) entry which is preliminary data.</text>
</comment>
<organism evidence="6 7">
    <name type="scientific">Frateuria flava</name>
    <dbReference type="NCBI Taxonomy" id="2821489"/>
    <lineage>
        <taxon>Bacteria</taxon>
        <taxon>Pseudomonadati</taxon>
        <taxon>Pseudomonadota</taxon>
        <taxon>Gammaproteobacteria</taxon>
        <taxon>Lysobacterales</taxon>
        <taxon>Rhodanobacteraceae</taxon>
        <taxon>Frateuria</taxon>
    </lineage>
</organism>
<feature type="active site" evidence="4">
    <location>
        <position position="39"/>
    </location>
</feature>
<name>A0ABS4DR17_9GAMM</name>
<dbReference type="PANTHER" id="PTHR42872:SF6">
    <property type="entry name" value="PROTEIN-GLUTAMATE METHYLESTERASE_PROTEIN-GLUTAMINE GLUTAMINASE"/>
    <property type="match status" value="1"/>
</dbReference>
<dbReference type="Pfam" id="PF01339">
    <property type="entry name" value="CheB_methylest"/>
    <property type="match status" value="1"/>
</dbReference>
<dbReference type="EMBL" id="JAGJRS010000031">
    <property type="protein sequence ID" value="MBP1475504.1"/>
    <property type="molecule type" value="Genomic_DNA"/>
</dbReference>
<keyword evidence="1 4" id="KW-0378">Hydrolase</keyword>
<feature type="active site" evidence="4">
    <location>
        <position position="12"/>
    </location>
</feature>
<dbReference type="InterPro" id="IPR035909">
    <property type="entry name" value="CheB_C"/>
</dbReference>
<dbReference type="PROSITE" id="PS50122">
    <property type="entry name" value="CHEB"/>
    <property type="match status" value="1"/>
</dbReference>
<evidence type="ECO:0000313" key="7">
    <source>
        <dbReference type="Proteomes" id="UP000823790"/>
    </source>
</evidence>
<proteinExistence type="predicted"/>
<gene>
    <name evidence="6" type="ORF">J7I44_14410</name>
</gene>
<dbReference type="InterPro" id="IPR000673">
    <property type="entry name" value="Sig_transdc_resp-reg_Me-estase"/>
</dbReference>
<evidence type="ECO:0000313" key="6">
    <source>
        <dbReference type="EMBL" id="MBP1475504.1"/>
    </source>
</evidence>
<feature type="active site" evidence="4">
    <location>
        <position position="132"/>
    </location>
</feature>
<keyword evidence="4" id="KW-0145">Chemotaxis</keyword>
<dbReference type="Gene3D" id="3.40.50.180">
    <property type="entry name" value="Methylesterase CheB, C-terminal domain"/>
    <property type="match status" value="1"/>
</dbReference>
<dbReference type="PANTHER" id="PTHR42872">
    <property type="entry name" value="PROTEIN-GLUTAMATE METHYLESTERASE/PROTEIN-GLUTAMINE GLUTAMINASE"/>
    <property type="match status" value="1"/>
</dbReference>
<dbReference type="EC" id="3.1.1.61" evidence="2"/>
<keyword evidence="7" id="KW-1185">Reference proteome</keyword>